<accession>A0AAU8IFV4</accession>
<keyword evidence="3" id="KW-0520">NAD</keyword>
<evidence type="ECO:0000256" key="1">
    <source>
        <dbReference type="ARBA" id="ARBA00005854"/>
    </source>
</evidence>
<feature type="domain" description="D-isomer specific 2-hydroxyacid dehydrogenase catalytic" evidence="5">
    <location>
        <begin position="5"/>
        <end position="329"/>
    </location>
</feature>
<dbReference type="InterPro" id="IPR006139">
    <property type="entry name" value="D-isomer_2_OHA_DH_cat_dom"/>
</dbReference>
<evidence type="ECO:0000256" key="2">
    <source>
        <dbReference type="ARBA" id="ARBA00023002"/>
    </source>
</evidence>
<proteinExistence type="inferred from homology"/>
<reference evidence="7" key="1">
    <citation type="submission" date="2024-06" db="EMBL/GenBank/DDBJ databases">
        <authorList>
            <person name="Fan A."/>
            <person name="Zhang F.Y."/>
            <person name="Zhang L."/>
        </authorList>
    </citation>
    <scope>NUCLEOTIDE SEQUENCE</scope>
    <source>
        <strain evidence="7">Y61</strain>
    </source>
</reference>
<evidence type="ECO:0000256" key="4">
    <source>
        <dbReference type="RuleBase" id="RU003719"/>
    </source>
</evidence>
<dbReference type="GO" id="GO:0051287">
    <property type="term" value="F:NAD binding"/>
    <property type="evidence" value="ECO:0007669"/>
    <property type="project" value="InterPro"/>
</dbReference>
<dbReference type="Pfam" id="PF00389">
    <property type="entry name" value="2-Hacid_dh"/>
    <property type="match status" value="1"/>
</dbReference>
<dbReference type="Pfam" id="PF02826">
    <property type="entry name" value="2-Hacid_dh_C"/>
    <property type="match status" value="1"/>
</dbReference>
<dbReference type="PANTHER" id="PTHR43026">
    <property type="entry name" value="2-HYDROXYACID DEHYDROGENASE HOMOLOG 1-RELATED"/>
    <property type="match status" value="1"/>
</dbReference>
<dbReference type="AlphaFoldDB" id="A0AAU8IFV4"/>
<organism evidence="7">
    <name type="scientific">Sporolactobacillus sp. Y61</name>
    <dbReference type="NCBI Taxonomy" id="3160863"/>
    <lineage>
        <taxon>Bacteria</taxon>
        <taxon>Bacillati</taxon>
        <taxon>Bacillota</taxon>
        <taxon>Bacilli</taxon>
        <taxon>Bacillales</taxon>
        <taxon>Sporolactobacillaceae</taxon>
        <taxon>Sporolactobacillus</taxon>
    </lineage>
</organism>
<keyword evidence="2 4" id="KW-0560">Oxidoreductase</keyword>
<feature type="domain" description="D-isomer specific 2-hydroxyacid dehydrogenase NAD-binding" evidence="6">
    <location>
        <begin position="112"/>
        <end position="297"/>
    </location>
</feature>
<protein>
    <submittedName>
        <fullName evidence="7">D-2-hydroxyacid dehydrogenase</fullName>
    </submittedName>
</protein>
<gene>
    <name evidence="7" type="ORF">ABNN70_02460</name>
</gene>
<dbReference type="InterPro" id="IPR006140">
    <property type="entry name" value="D-isomer_DH_NAD-bd"/>
</dbReference>
<evidence type="ECO:0000259" key="5">
    <source>
        <dbReference type="Pfam" id="PF00389"/>
    </source>
</evidence>
<dbReference type="EMBL" id="CP159510">
    <property type="protein sequence ID" value="XCJ17410.1"/>
    <property type="molecule type" value="Genomic_DNA"/>
</dbReference>
<dbReference type="GO" id="GO:0008720">
    <property type="term" value="F:D-lactate dehydrogenase (NAD+) activity"/>
    <property type="evidence" value="ECO:0007669"/>
    <property type="project" value="TreeGrafter"/>
</dbReference>
<evidence type="ECO:0000313" key="7">
    <source>
        <dbReference type="EMBL" id="XCJ17410.1"/>
    </source>
</evidence>
<evidence type="ECO:0000259" key="6">
    <source>
        <dbReference type="Pfam" id="PF02826"/>
    </source>
</evidence>
<comment type="similarity">
    <text evidence="1 4">Belongs to the D-isomer specific 2-hydroxyacid dehydrogenase family.</text>
</comment>
<dbReference type="Gene3D" id="3.40.50.720">
    <property type="entry name" value="NAD(P)-binding Rossmann-like Domain"/>
    <property type="match status" value="2"/>
</dbReference>
<name>A0AAU8IFV4_9BACL</name>
<dbReference type="SUPFAM" id="SSF51735">
    <property type="entry name" value="NAD(P)-binding Rossmann-fold domains"/>
    <property type="match status" value="1"/>
</dbReference>
<dbReference type="InterPro" id="IPR036291">
    <property type="entry name" value="NAD(P)-bd_dom_sf"/>
</dbReference>
<dbReference type="InterPro" id="IPR058205">
    <property type="entry name" value="D-LDH-like"/>
</dbReference>
<dbReference type="CDD" id="cd12186">
    <property type="entry name" value="LDH"/>
    <property type="match status" value="1"/>
</dbReference>
<sequence>MKILMLTVRDDEIPAIREWEKQNGVQVDVSGEELTADTVSLVKGYDGVVIQQRTPITDDAVFAALKHYGIRQLSSRTAGYDMIDTKKASEYGLIVTNVPAYSPNSVAELAVTQAMRLIRNLPLFEERARQQDFRWSGLMAREICTLTVGIIGAGRIGGTAARLFKGLGATVIASDIVEREDLKDILVYVSKEELLRQADIVTLHVPLMDTTVGLIGADDLALMKPDAFIINASRGPVLDTDALIRALQEKKIAGAALDTLQGEEKFFNRDLRGKDIPSDALKILRTLPNVLITPHIGFYTNMAVKNMVEIALDDTLSILKTGRGRHQVNEVTVNEN</sequence>
<dbReference type="InterPro" id="IPR029753">
    <property type="entry name" value="D-isomer_DH_CS"/>
</dbReference>
<dbReference type="SUPFAM" id="SSF52283">
    <property type="entry name" value="Formate/glycerate dehydrogenase catalytic domain-like"/>
    <property type="match status" value="1"/>
</dbReference>
<dbReference type="RefSeq" id="WP_353948656.1">
    <property type="nucleotide sequence ID" value="NZ_CP159510.1"/>
</dbReference>
<dbReference type="PANTHER" id="PTHR43026:SF1">
    <property type="entry name" value="2-HYDROXYACID DEHYDROGENASE HOMOLOG 1-RELATED"/>
    <property type="match status" value="1"/>
</dbReference>
<evidence type="ECO:0000256" key="3">
    <source>
        <dbReference type="ARBA" id="ARBA00023027"/>
    </source>
</evidence>
<dbReference type="PROSITE" id="PS00671">
    <property type="entry name" value="D_2_HYDROXYACID_DH_3"/>
    <property type="match status" value="1"/>
</dbReference>
<dbReference type="PROSITE" id="PS00670">
    <property type="entry name" value="D_2_HYDROXYACID_DH_2"/>
    <property type="match status" value="1"/>
</dbReference>